<dbReference type="AlphaFoldDB" id="A0A1N6R0C4"/>
<dbReference type="InterPro" id="IPR051094">
    <property type="entry name" value="Diverse_Catalytic_Enzymes"/>
</dbReference>
<evidence type="ECO:0000256" key="4">
    <source>
        <dbReference type="ARBA" id="ARBA00022801"/>
    </source>
</evidence>
<keyword evidence="2" id="KW-0479">Metal-binding</keyword>
<dbReference type="NCBIfam" id="TIGR00488">
    <property type="entry name" value="bis(5'-nucleosyl)-tetraphosphatase (symmetrical) YqeK"/>
    <property type="match status" value="1"/>
</dbReference>
<dbReference type="InterPro" id="IPR003607">
    <property type="entry name" value="HD/PDEase_dom"/>
</dbReference>
<protein>
    <recommendedName>
        <fullName evidence="1">bis(5'-nucleosyl)-tetraphosphatase (symmetrical)</fullName>
        <ecNumber evidence="1">3.6.1.41</ecNumber>
    </recommendedName>
</protein>
<keyword evidence="4 8" id="KW-0378">Hydrolase</keyword>
<dbReference type="Gene3D" id="1.10.3210.10">
    <property type="entry name" value="Hypothetical protein af1432"/>
    <property type="match status" value="1"/>
</dbReference>
<dbReference type="EMBL" id="FTMS01000005">
    <property type="protein sequence ID" value="SIQ22330.1"/>
    <property type="molecule type" value="Genomic_DNA"/>
</dbReference>
<proteinExistence type="predicted"/>
<organism evidence="8 9">
    <name type="scientific">Alkalispirochaeta americana</name>
    <dbReference type="NCBI Taxonomy" id="159291"/>
    <lineage>
        <taxon>Bacteria</taxon>
        <taxon>Pseudomonadati</taxon>
        <taxon>Spirochaetota</taxon>
        <taxon>Spirochaetia</taxon>
        <taxon>Spirochaetales</taxon>
        <taxon>Spirochaetaceae</taxon>
        <taxon>Alkalispirochaeta</taxon>
    </lineage>
</organism>
<evidence type="ECO:0000259" key="7">
    <source>
        <dbReference type="Pfam" id="PF01966"/>
    </source>
</evidence>
<dbReference type="InterPro" id="IPR005249">
    <property type="entry name" value="YqeK"/>
</dbReference>
<evidence type="ECO:0000256" key="6">
    <source>
        <dbReference type="ARBA" id="ARBA00049417"/>
    </source>
</evidence>
<dbReference type="PANTHER" id="PTHR35795:SF1">
    <property type="entry name" value="BIS(5'-NUCLEOSYL)-TETRAPHOSPHATASE, SYMMETRICAL"/>
    <property type="match status" value="1"/>
</dbReference>
<dbReference type="STRING" id="159291.SAMN05920897_105120"/>
<dbReference type="PANTHER" id="PTHR35795">
    <property type="entry name" value="SLR1885 PROTEIN"/>
    <property type="match status" value="1"/>
</dbReference>
<dbReference type="GO" id="GO:0008803">
    <property type="term" value="F:bis(5'-nucleosyl)-tetraphosphatase (symmetrical) activity"/>
    <property type="evidence" value="ECO:0007669"/>
    <property type="project" value="UniProtKB-EC"/>
</dbReference>
<dbReference type="InterPro" id="IPR006674">
    <property type="entry name" value="HD_domain"/>
</dbReference>
<dbReference type="GO" id="GO:0000166">
    <property type="term" value="F:nucleotide binding"/>
    <property type="evidence" value="ECO:0007669"/>
    <property type="project" value="UniProtKB-KW"/>
</dbReference>
<evidence type="ECO:0000256" key="3">
    <source>
        <dbReference type="ARBA" id="ARBA00022741"/>
    </source>
</evidence>
<evidence type="ECO:0000256" key="1">
    <source>
        <dbReference type="ARBA" id="ARBA00012506"/>
    </source>
</evidence>
<keyword evidence="9" id="KW-1185">Reference proteome</keyword>
<dbReference type="Pfam" id="PF01966">
    <property type="entry name" value="HD"/>
    <property type="match status" value="1"/>
</dbReference>
<name>A0A1N6R0C4_9SPIO</name>
<dbReference type="EC" id="3.6.1.41" evidence="1"/>
<sequence>MSSFADMIPVIERLERELPRFLSPDRYSHTLRVRQVAEALGRRFSLPLLPVGLAALAHDLERDRSHSDLLSCARERGIPLARRDLAHPVLLHGPVAADRLRREYHVVDEAVLQAVRHHTLGHPCFAEPSHQVGQVLFVADFCDPLRASVDGAMQEEILALADLPCMVREVIARTRAIFGELEEPTEQLYARLNGVNGNGA</sequence>
<dbReference type="OrthoDB" id="5295945at2"/>
<evidence type="ECO:0000256" key="2">
    <source>
        <dbReference type="ARBA" id="ARBA00022723"/>
    </source>
</evidence>
<dbReference type="GO" id="GO:0046872">
    <property type="term" value="F:metal ion binding"/>
    <property type="evidence" value="ECO:0007669"/>
    <property type="project" value="UniProtKB-KW"/>
</dbReference>
<dbReference type="SUPFAM" id="SSF109604">
    <property type="entry name" value="HD-domain/PDEase-like"/>
    <property type="match status" value="1"/>
</dbReference>
<evidence type="ECO:0000256" key="5">
    <source>
        <dbReference type="ARBA" id="ARBA00023004"/>
    </source>
</evidence>
<reference evidence="8 9" key="1">
    <citation type="submission" date="2017-01" db="EMBL/GenBank/DDBJ databases">
        <authorList>
            <person name="Mah S.A."/>
            <person name="Swanson W.J."/>
            <person name="Moy G.W."/>
            <person name="Vacquier V.D."/>
        </authorList>
    </citation>
    <scope>NUCLEOTIDE SEQUENCE [LARGE SCALE GENOMIC DNA]</scope>
    <source>
        <strain evidence="8 9">ASpG1</strain>
    </source>
</reference>
<dbReference type="Proteomes" id="UP000186400">
    <property type="component" value="Unassembled WGS sequence"/>
</dbReference>
<keyword evidence="3" id="KW-0547">Nucleotide-binding</keyword>
<gene>
    <name evidence="8" type="ORF">SAMN05920897_105120</name>
</gene>
<evidence type="ECO:0000313" key="9">
    <source>
        <dbReference type="Proteomes" id="UP000186400"/>
    </source>
</evidence>
<feature type="domain" description="HD" evidence="7">
    <location>
        <begin position="26"/>
        <end position="143"/>
    </location>
</feature>
<dbReference type="CDD" id="cd00077">
    <property type="entry name" value="HDc"/>
    <property type="match status" value="1"/>
</dbReference>
<dbReference type="RefSeq" id="WP_076488258.1">
    <property type="nucleotide sequence ID" value="NZ_FTMS01000005.1"/>
</dbReference>
<keyword evidence="5" id="KW-0408">Iron</keyword>
<comment type="catalytic activity">
    <reaction evidence="6">
        <text>P(1),P(4)-bis(5'-adenosyl) tetraphosphate + H2O = 2 ADP + 2 H(+)</text>
        <dbReference type="Rhea" id="RHEA:24252"/>
        <dbReference type="ChEBI" id="CHEBI:15377"/>
        <dbReference type="ChEBI" id="CHEBI:15378"/>
        <dbReference type="ChEBI" id="CHEBI:58141"/>
        <dbReference type="ChEBI" id="CHEBI:456216"/>
        <dbReference type="EC" id="3.6.1.41"/>
    </reaction>
</comment>
<accession>A0A1N6R0C4</accession>
<evidence type="ECO:0000313" key="8">
    <source>
        <dbReference type="EMBL" id="SIQ22330.1"/>
    </source>
</evidence>